<reference evidence="11" key="1">
    <citation type="submission" date="2015-11" db="EMBL/GenBank/DDBJ databases">
        <title>De novo transcriptome assembly of four potential Pierce s Disease insect vectors from Arizona vineyards.</title>
        <authorList>
            <person name="Tassone E.E."/>
        </authorList>
    </citation>
    <scope>NUCLEOTIDE SEQUENCE</scope>
</reference>
<keyword evidence="7 8" id="KW-0472">Membrane</keyword>
<dbReference type="GO" id="GO:0006882">
    <property type="term" value="P:intracellular zinc ion homeostasis"/>
    <property type="evidence" value="ECO:0007669"/>
    <property type="project" value="TreeGrafter"/>
</dbReference>
<keyword evidence="3" id="KW-0813">Transport</keyword>
<evidence type="ECO:0000256" key="8">
    <source>
        <dbReference type="SAM" id="Phobius"/>
    </source>
</evidence>
<dbReference type="GO" id="GO:0016020">
    <property type="term" value="C:membrane"/>
    <property type="evidence" value="ECO:0007669"/>
    <property type="project" value="UniProtKB-SubCell"/>
</dbReference>
<organism evidence="11">
    <name type="scientific">Homalodisca liturata</name>
    <dbReference type="NCBI Taxonomy" id="320908"/>
    <lineage>
        <taxon>Eukaryota</taxon>
        <taxon>Metazoa</taxon>
        <taxon>Ecdysozoa</taxon>
        <taxon>Arthropoda</taxon>
        <taxon>Hexapoda</taxon>
        <taxon>Insecta</taxon>
        <taxon>Pterygota</taxon>
        <taxon>Neoptera</taxon>
        <taxon>Paraneoptera</taxon>
        <taxon>Hemiptera</taxon>
        <taxon>Auchenorrhyncha</taxon>
        <taxon>Membracoidea</taxon>
        <taxon>Cicadellidae</taxon>
        <taxon>Cicadellinae</taxon>
        <taxon>Proconiini</taxon>
        <taxon>Homalodisca</taxon>
    </lineage>
</organism>
<dbReference type="GO" id="GO:0010312">
    <property type="term" value="P:detoxification of zinc ion"/>
    <property type="evidence" value="ECO:0007669"/>
    <property type="project" value="TreeGrafter"/>
</dbReference>
<evidence type="ECO:0000256" key="7">
    <source>
        <dbReference type="ARBA" id="ARBA00023136"/>
    </source>
</evidence>
<feature type="domain" description="Cation efflux protein transmembrane" evidence="9">
    <location>
        <begin position="129"/>
        <end position="298"/>
    </location>
</feature>
<dbReference type="GO" id="GO:0005385">
    <property type="term" value="F:zinc ion transmembrane transporter activity"/>
    <property type="evidence" value="ECO:0007669"/>
    <property type="project" value="TreeGrafter"/>
</dbReference>
<dbReference type="InterPro" id="IPR027469">
    <property type="entry name" value="Cation_efflux_TMD_sf"/>
</dbReference>
<feature type="non-terminal residue" evidence="11">
    <location>
        <position position="1"/>
    </location>
</feature>
<name>A0A1B6H5X6_9HEMI</name>
<proteinExistence type="inferred from homology"/>
<feature type="transmembrane region" description="Helical" evidence="8">
    <location>
        <begin position="241"/>
        <end position="260"/>
    </location>
</feature>
<feature type="transmembrane region" description="Helical" evidence="8">
    <location>
        <begin position="139"/>
        <end position="157"/>
    </location>
</feature>
<evidence type="ECO:0000256" key="4">
    <source>
        <dbReference type="ARBA" id="ARBA00022692"/>
    </source>
</evidence>
<feature type="transmembrane region" description="Helical" evidence="8">
    <location>
        <begin position="35"/>
        <end position="55"/>
    </location>
</feature>
<dbReference type="AlphaFoldDB" id="A0A1B6H5X6"/>
<comment type="similarity">
    <text evidence="2">Belongs to the cation diffusion facilitator (CDF) transporter (TC 2.A.4) family. SLC30A subfamily.</text>
</comment>
<evidence type="ECO:0000256" key="5">
    <source>
        <dbReference type="ARBA" id="ARBA00022833"/>
    </source>
</evidence>
<dbReference type="PANTHER" id="PTHR45820:SF9">
    <property type="entry name" value="FI23527P1"/>
    <property type="match status" value="1"/>
</dbReference>
<evidence type="ECO:0000259" key="10">
    <source>
        <dbReference type="Pfam" id="PF16916"/>
    </source>
</evidence>
<accession>A0A1B6H5X6</accession>
<dbReference type="NCBIfam" id="TIGR01297">
    <property type="entry name" value="CDF"/>
    <property type="match status" value="1"/>
</dbReference>
<dbReference type="InterPro" id="IPR058533">
    <property type="entry name" value="Cation_efflux_TM"/>
</dbReference>
<evidence type="ECO:0000256" key="3">
    <source>
        <dbReference type="ARBA" id="ARBA00022448"/>
    </source>
</evidence>
<comment type="subcellular location">
    <subcellularLocation>
        <location evidence="1">Membrane</location>
        <topology evidence="1">Multi-pass membrane protein</topology>
    </subcellularLocation>
</comment>
<dbReference type="Pfam" id="PF16916">
    <property type="entry name" value="ZT_dimer"/>
    <property type="match status" value="1"/>
</dbReference>
<dbReference type="InterPro" id="IPR027470">
    <property type="entry name" value="Cation_efflux_CTD"/>
</dbReference>
<evidence type="ECO:0000256" key="6">
    <source>
        <dbReference type="ARBA" id="ARBA00022989"/>
    </source>
</evidence>
<feature type="transmembrane region" description="Helical" evidence="8">
    <location>
        <begin position="177"/>
        <end position="197"/>
    </location>
</feature>
<dbReference type="Gene3D" id="1.20.1510.10">
    <property type="entry name" value="Cation efflux protein transmembrane domain"/>
    <property type="match status" value="2"/>
</dbReference>
<evidence type="ECO:0000256" key="1">
    <source>
        <dbReference type="ARBA" id="ARBA00004141"/>
    </source>
</evidence>
<keyword evidence="4 8" id="KW-0812">Transmembrane</keyword>
<gene>
    <name evidence="11" type="ORF">g.33701</name>
</gene>
<evidence type="ECO:0008006" key="12">
    <source>
        <dbReference type="Google" id="ProtNLM"/>
    </source>
</evidence>
<evidence type="ECO:0000259" key="9">
    <source>
        <dbReference type="Pfam" id="PF01545"/>
    </source>
</evidence>
<sequence>CVVVVVLCALCRIVSDRNTLQCMAMKELAMRLQPLPLYFILSLTVCLFFLELVIAHVTHSLTLLLDAYHALCNIIVLVGSIISIKHGSGRSDSQASVGTNSHEELKSLKSLSHQPQLCSTKPGPERHLRNTFGWARVDVIVMLIGCVFLASLCFSVLVEALQTLVHISHHDEMHAPIPVLIVGILAMVLNLLAYLLIGGYTFHQSSFLINGNETATKVFTEEEIKKQAVAKKTEKRQGMWGLSRDCVGCVVVIICAIVVHNSSSDVAKYVDPLFSIISATLVLLLSYPFMKESCLILLQTIPDHINIGSLCSQLVSAFPDIVNVHELHVWRLTVDKTYCTAHIIFLNPKEYTRITNDISRFFLDQGITHVTIQPEFYKDLNKADLLSSNSDCLVQCNEDLCMERHCCASRSPSLESVHVDSHCHSHKQKGQTKVKSSKCSKHGVTHVGGLAQVSESCNHQLGHLGDTLGHVEVINSPIVVQKGGTHSPSLGHVVTIVGPKLEQEENNCGPTLAKVEAPIGAHLVQGKPEHDDTSVETETKCEALVRDNTPSIEDGVNLQERICDVAVSQEN</sequence>
<feature type="transmembrane region" description="Helical" evidence="8">
    <location>
        <begin position="272"/>
        <end position="290"/>
    </location>
</feature>
<dbReference type="EMBL" id="GECU01037614">
    <property type="protein sequence ID" value="JAS70092.1"/>
    <property type="molecule type" value="Transcribed_RNA"/>
</dbReference>
<dbReference type="InterPro" id="IPR002524">
    <property type="entry name" value="Cation_efflux"/>
</dbReference>
<evidence type="ECO:0000256" key="2">
    <source>
        <dbReference type="ARBA" id="ARBA00008873"/>
    </source>
</evidence>
<feature type="transmembrane region" description="Helical" evidence="8">
    <location>
        <begin position="67"/>
        <end position="84"/>
    </location>
</feature>
<evidence type="ECO:0000313" key="11">
    <source>
        <dbReference type="EMBL" id="JAS70092.1"/>
    </source>
</evidence>
<keyword evidence="6 8" id="KW-1133">Transmembrane helix</keyword>
<keyword evidence="5" id="KW-0862">Zinc</keyword>
<dbReference type="PANTHER" id="PTHR45820">
    <property type="entry name" value="FI23527P1"/>
    <property type="match status" value="1"/>
</dbReference>
<feature type="domain" description="Cation efflux protein transmembrane" evidence="9">
    <location>
        <begin position="39"/>
        <end position="105"/>
    </location>
</feature>
<dbReference type="SUPFAM" id="SSF161111">
    <property type="entry name" value="Cation efflux protein transmembrane domain-like"/>
    <property type="match status" value="2"/>
</dbReference>
<feature type="domain" description="Cation efflux protein cytoplasmic" evidence="10">
    <location>
        <begin position="313"/>
        <end position="375"/>
    </location>
</feature>
<protein>
    <recommendedName>
        <fullName evidence="12">Cation efflux protein cytoplasmic domain-containing protein</fullName>
    </recommendedName>
</protein>
<dbReference type="Pfam" id="PF01545">
    <property type="entry name" value="Cation_efflux"/>
    <property type="match status" value="2"/>
</dbReference>